<dbReference type="AlphaFoldDB" id="A0A6A3KED4"/>
<dbReference type="Proteomes" id="UP000435112">
    <property type="component" value="Unassembled WGS sequence"/>
</dbReference>
<evidence type="ECO:0000313" key="1">
    <source>
        <dbReference type="EMBL" id="KAE9004107.1"/>
    </source>
</evidence>
<protein>
    <submittedName>
        <fullName evidence="1">Uncharacterized protein</fullName>
    </submittedName>
</protein>
<proteinExistence type="predicted"/>
<accession>A0A6A3KED4</accession>
<name>A0A6A3KED4_9STRA</name>
<dbReference type="OrthoDB" id="10470216at2759"/>
<dbReference type="EMBL" id="QXFU01001359">
    <property type="protein sequence ID" value="KAE9004107.1"/>
    <property type="molecule type" value="Genomic_DNA"/>
</dbReference>
<evidence type="ECO:0000313" key="2">
    <source>
        <dbReference type="Proteomes" id="UP000435112"/>
    </source>
</evidence>
<organism evidence="1 2">
    <name type="scientific">Phytophthora rubi</name>
    <dbReference type="NCBI Taxonomy" id="129364"/>
    <lineage>
        <taxon>Eukaryota</taxon>
        <taxon>Sar</taxon>
        <taxon>Stramenopiles</taxon>
        <taxon>Oomycota</taxon>
        <taxon>Peronosporomycetes</taxon>
        <taxon>Peronosporales</taxon>
        <taxon>Peronosporaceae</taxon>
        <taxon>Phytophthora</taxon>
    </lineage>
</organism>
<reference evidence="1 2" key="1">
    <citation type="submission" date="2018-09" db="EMBL/GenBank/DDBJ databases">
        <title>Genomic investigation of the strawberry pathogen Phytophthora fragariae indicates pathogenicity is determined by transcriptional variation in three key races.</title>
        <authorList>
            <person name="Adams T.M."/>
            <person name="Armitage A.D."/>
            <person name="Sobczyk M.K."/>
            <person name="Bates H.J."/>
            <person name="Dunwell J.M."/>
            <person name="Nellist C.F."/>
            <person name="Harrison R.J."/>
        </authorList>
    </citation>
    <scope>NUCLEOTIDE SEQUENCE [LARGE SCALE GENOMIC DNA]</scope>
    <source>
        <strain evidence="1 2">SCRP324</strain>
    </source>
</reference>
<comment type="caution">
    <text evidence="1">The sequence shown here is derived from an EMBL/GenBank/DDBJ whole genome shotgun (WGS) entry which is preliminary data.</text>
</comment>
<sequence length="61" mass="6599">MAKSSLASHTTWKGFESSGIIKIGADAKLFFTEPNAAWGAGRHNDVASFFSKDDRGWINPA</sequence>
<gene>
    <name evidence="1" type="ORF">PR002_g17155</name>
</gene>